<keyword evidence="5" id="KW-0808">Transferase</keyword>
<dbReference type="SUPFAM" id="SSF55874">
    <property type="entry name" value="ATPase domain of HSP90 chaperone/DNA topoisomerase II/histidine kinase"/>
    <property type="match status" value="1"/>
</dbReference>
<dbReference type="InterPro" id="IPR050640">
    <property type="entry name" value="Bact_2-comp_sensor_kinase"/>
</dbReference>
<dbReference type="SUPFAM" id="SSF48452">
    <property type="entry name" value="TPR-like"/>
    <property type="match status" value="2"/>
</dbReference>
<reference evidence="5 6" key="1">
    <citation type="submission" date="2021-03" db="EMBL/GenBank/DDBJ databases">
        <title>Fibrella sp. HMF5036 genome sequencing and assembly.</title>
        <authorList>
            <person name="Kang H."/>
            <person name="Kim H."/>
            <person name="Bae S."/>
            <person name="Joh K."/>
        </authorList>
    </citation>
    <scope>NUCLEOTIDE SEQUENCE [LARGE SCALE GENOMIC DNA]</scope>
    <source>
        <strain evidence="5 6">HMF5036</strain>
    </source>
</reference>
<feature type="signal peptide" evidence="1">
    <location>
        <begin position="1"/>
        <end position="26"/>
    </location>
</feature>
<dbReference type="Proteomes" id="UP000664795">
    <property type="component" value="Unassembled WGS sequence"/>
</dbReference>
<dbReference type="PANTHER" id="PTHR34220:SF9">
    <property type="entry name" value="SIGNAL TRANSDUCTION HISTIDINE KINASE INTERNAL REGION DOMAIN-CONTAINING PROTEIN"/>
    <property type="match status" value="1"/>
</dbReference>
<name>A0A939G0Q1_9BACT</name>
<dbReference type="RefSeq" id="WP_207333782.1">
    <property type="nucleotide sequence ID" value="NZ_JAFMYU010000002.1"/>
</dbReference>
<evidence type="ECO:0000313" key="6">
    <source>
        <dbReference type="Proteomes" id="UP000664795"/>
    </source>
</evidence>
<feature type="domain" description="MalT-like TPR region" evidence="4">
    <location>
        <begin position="178"/>
        <end position="328"/>
    </location>
</feature>
<dbReference type="InterPro" id="IPR011990">
    <property type="entry name" value="TPR-like_helical_dom_sf"/>
</dbReference>
<dbReference type="Pfam" id="PF02518">
    <property type="entry name" value="HATPase_c"/>
    <property type="match status" value="1"/>
</dbReference>
<keyword evidence="1" id="KW-0732">Signal</keyword>
<organism evidence="5 6">
    <name type="scientific">Fibrella aquatilis</name>
    <dbReference type="NCBI Taxonomy" id="2817059"/>
    <lineage>
        <taxon>Bacteria</taxon>
        <taxon>Pseudomonadati</taxon>
        <taxon>Bacteroidota</taxon>
        <taxon>Cytophagia</taxon>
        <taxon>Cytophagales</taxon>
        <taxon>Spirosomataceae</taxon>
        <taxon>Fibrella</taxon>
    </lineage>
</organism>
<feature type="chain" id="PRO_5037267033" evidence="1">
    <location>
        <begin position="27"/>
        <end position="616"/>
    </location>
</feature>
<dbReference type="EMBL" id="JAFMYU010000002">
    <property type="protein sequence ID" value="MBO0929809.1"/>
    <property type="molecule type" value="Genomic_DNA"/>
</dbReference>
<evidence type="ECO:0000256" key="1">
    <source>
        <dbReference type="SAM" id="SignalP"/>
    </source>
</evidence>
<dbReference type="InterPro" id="IPR003594">
    <property type="entry name" value="HATPase_dom"/>
</dbReference>
<comment type="caution">
    <text evidence="5">The sequence shown here is derived from an EMBL/GenBank/DDBJ whole genome shotgun (WGS) entry which is preliminary data.</text>
</comment>
<dbReference type="PANTHER" id="PTHR34220">
    <property type="entry name" value="SENSOR HISTIDINE KINASE YPDA"/>
    <property type="match status" value="1"/>
</dbReference>
<keyword evidence="6" id="KW-1185">Reference proteome</keyword>
<dbReference type="Pfam" id="PF17874">
    <property type="entry name" value="TPR_MalT"/>
    <property type="match status" value="1"/>
</dbReference>
<proteinExistence type="predicted"/>
<dbReference type="InterPro" id="IPR041617">
    <property type="entry name" value="TPR_MalT"/>
</dbReference>
<protein>
    <submittedName>
        <fullName evidence="5">Histidine kinase</fullName>
    </submittedName>
</protein>
<dbReference type="InterPro" id="IPR036890">
    <property type="entry name" value="HATPase_C_sf"/>
</dbReference>
<dbReference type="Gene3D" id="1.25.40.10">
    <property type="entry name" value="Tetratricopeptide repeat domain"/>
    <property type="match status" value="2"/>
</dbReference>
<feature type="domain" description="Histidine kinase/HSP90-like ATPase" evidence="2">
    <location>
        <begin position="514"/>
        <end position="614"/>
    </location>
</feature>
<feature type="domain" description="Signal transduction histidine kinase internal region" evidence="3">
    <location>
        <begin position="414"/>
        <end position="493"/>
    </location>
</feature>
<dbReference type="Pfam" id="PF06580">
    <property type="entry name" value="His_kinase"/>
    <property type="match status" value="1"/>
</dbReference>
<accession>A0A939G0Q1</accession>
<dbReference type="GO" id="GO:0000155">
    <property type="term" value="F:phosphorelay sensor kinase activity"/>
    <property type="evidence" value="ECO:0007669"/>
    <property type="project" value="InterPro"/>
</dbReference>
<dbReference type="AlphaFoldDB" id="A0A939G0Q1"/>
<sequence length="616" mass="69466">MFLHPLMNYHICLLLTGLLAAFSASAQVTPQQLDSLKKQSKLYLKKDTTRVKLLVTLGDAMTTIEPKEAIRYADESLRLAQTINWPMGVAAAYRQLGKIEMSAGAYAKAVDYHHKALAASHAIKSPDQRTLFEATEQNNLGTIYLNVQDYDKAIVAFTQFLNTVQRLKRPDLRREERIALLNLGEAYFRKRAFEKGITFVSRSLAQAETDHDYQVAAYALNSLGIAHTNFKQPTKSIELFKKGIVNAEKAGDRQISSMLEAGVADVLWEFERFDEAEQHAKQAMKLAQELNMMESQRQIAQLLGYIYIAQGKKQLAITNLDKATSLRDSLMSDEKKAEIARLEERFEQEKRTAVLNAQHTAELQQQQTKRNAIMGGAGALMLAAGVSFLFYKRKRDADEQVKAVRFDTLIADTKLDVLRSQINPHFIFNALNSISNYVLNNDPFTADRYLAKFASLMRAILDDSDRKETPLAEDMATLELYMELESLRLDHRFTYRIEIDPALDPQRTQIPPLLLQPFVENSIWHGLAMREADGLITIRVRQEGDMLVCSVTDNGIGRKRAAQEKQAQPTRKSHGLNITQARIEIINRLKKANGYVTLADRTDGTEATVGLPLSIA</sequence>
<evidence type="ECO:0000259" key="2">
    <source>
        <dbReference type="Pfam" id="PF02518"/>
    </source>
</evidence>
<evidence type="ECO:0000259" key="4">
    <source>
        <dbReference type="Pfam" id="PF17874"/>
    </source>
</evidence>
<evidence type="ECO:0000313" key="5">
    <source>
        <dbReference type="EMBL" id="MBO0929809.1"/>
    </source>
</evidence>
<evidence type="ECO:0000259" key="3">
    <source>
        <dbReference type="Pfam" id="PF06580"/>
    </source>
</evidence>
<gene>
    <name evidence="5" type="ORF">J2I48_02340</name>
</gene>
<dbReference type="Pfam" id="PF13181">
    <property type="entry name" value="TPR_8"/>
    <property type="match status" value="1"/>
</dbReference>
<dbReference type="SMART" id="SM00028">
    <property type="entry name" value="TPR"/>
    <property type="match status" value="6"/>
</dbReference>
<dbReference type="InterPro" id="IPR010559">
    <property type="entry name" value="Sig_transdc_His_kin_internal"/>
</dbReference>
<keyword evidence="5" id="KW-0418">Kinase</keyword>
<dbReference type="InterPro" id="IPR019734">
    <property type="entry name" value="TPR_rpt"/>
</dbReference>
<dbReference type="Gene3D" id="3.30.565.10">
    <property type="entry name" value="Histidine kinase-like ATPase, C-terminal domain"/>
    <property type="match status" value="1"/>
</dbReference>
<dbReference type="GO" id="GO:0016020">
    <property type="term" value="C:membrane"/>
    <property type="evidence" value="ECO:0007669"/>
    <property type="project" value="InterPro"/>
</dbReference>